<proteinExistence type="predicted"/>
<dbReference type="EMBL" id="CM046112">
    <property type="protein sequence ID" value="KAI8428654.1"/>
    <property type="molecule type" value="Genomic_DNA"/>
</dbReference>
<dbReference type="Proteomes" id="UP001064048">
    <property type="component" value="Chromosome 12"/>
</dbReference>
<keyword evidence="2" id="KW-1185">Reference proteome</keyword>
<name>A0ACC0JX07_CHOFU</name>
<evidence type="ECO:0000313" key="1">
    <source>
        <dbReference type="EMBL" id="KAI8428654.1"/>
    </source>
</evidence>
<accession>A0ACC0JX07</accession>
<reference evidence="1 2" key="1">
    <citation type="journal article" date="2022" name="Genome Biol. Evol.">
        <title>The Spruce Budworm Genome: Reconstructing the Evolutionary History of Antifreeze Proteins.</title>
        <authorList>
            <person name="Beliveau C."/>
            <person name="Gagne P."/>
            <person name="Picq S."/>
            <person name="Vernygora O."/>
            <person name="Keeling C.I."/>
            <person name="Pinkney K."/>
            <person name="Doucet D."/>
            <person name="Wen F."/>
            <person name="Johnston J.S."/>
            <person name="Maaroufi H."/>
            <person name="Boyle B."/>
            <person name="Laroche J."/>
            <person name="Dewar K."/>
            <person name="Juretic N."/>
            <person name="Blackburn G."/>
            <person name="Nisole A."/>
            <person name="Brunet B."/>
            <person name="Brandao M."/>
            <person name="Lumley L."/>
            <person name="Duan J."/>
            <person name="Quan G."/>
            <person name="Lucarotti C.J."/>
            <person name="Roe A.D."/>
            <person name="Sperling F.A.H."/>
            <person name="Levesque R.C."/>
            <person name="Cusson M."/>
        </authorList>
    </citation>
    <scope>NUCLEOTIDE SEQUENCE [LARGE SCALE GENOMIC DNA]</scope>
    <source>
        <strain evidence="1">Glfc:IPQL:Cfum</strain>
    </source>
</reference>
<gene>
    <name evidence="1" type="ORF">MSG28_007384</name>
</gene>
<protein>
    <submittedName>
        <fullName evidence="1">Uncharacterized protein</fullName>
    </submittedName>
</protein>
<sequence>MEDIYDDLENFNDVNVVNELRAENDELKQKLAQYADSMTALQKDYDNLSAELKKLETNYSSLLKSARAEIKRKTDMIKNLNIEKDMLVLKQFQDKPDHRQKLMNVYKVKAEGNVKKKNNPNRTEDLKQREEFRKSPSDNSSTATEKSSKSLSTENKVGESAKTIARNTSKENEPRQNEAFPDHRENYHDDKFQGGSVTDRRISTLTSQQFLKFSSDEEFEDMYSALEPKTSKNTSLGDEPQRSQKRVRDEPQHCRVYNESSGPQDKRINYNDTPRDSFNKNRSRRFYENERNMIRDKHDLPYPIRNKYSPDRARYGKREFGDDRFFQQFDRHRWMENGERYQQRRRERRPYPDRGRSDQNPDMDRNYYSDTYAGKNKLASLTQIHGDYDQPPLKRFRGDQYPHTDEVRRNERQVPHEHHPFKLREAYQQSQINDELVNSIYADLDKPVSDSAIPPGDGTINKGIQDVNHDMGIPRHLADMHDPQSTKKDNVKDNLRSKHTEEKLHEEEKSCKISKYKIPLKGQKINTDVVQDTKSNKTETIIHSSKDRRPSLLHKDSPSVNDSIKIPNVAKTVESSKWPSNAESKSVSAKILKMDKNEAESNILEQKLSSIRNIVEGDLELSDETIDDTQVQLKENELPDTKKKHKIKKKSHRDISKDKTPTRKTRSKTDKDKDAKARNKFIELFGDSSSLIAPEDLELAPKLAPTQTANSYSAVCEDALDGIPLQVKQNNVRTLAAKKEISGPDLNAICPKSDSLHLEEKNKSMNTKDNKSRVHYNKHKKSDVLLSKDVKDLNDINLSDIVNSTTAHSGKTTLLSEEEKKMEEQLDRNKSAKEFKIDDLGTALVAEVQIAESNKKCKDTPKGTKLEVSTAATSDKPKEIYVNKPIQIIKSNTIETHSKPKVKAVAPNEECTETKTSNSESNVVVAHLMPEVKAVASFEKCKETSNAYRLDGKTESDVVDTHVISDVKLMTLVENSEEASNTIRPDKDINSNAVASEYTISEVRIIASSETSEETINQSKLGKKIDPTAGTPLIIEEKPAVSRDKSKDTRNVTKSEKKTKSGSLKCNEKNKDHAKSNKNSKEDKMFPFSEAVKDSNITENQIIAELNKPAINNSNKENESCGEAIDNDLPKVFEDTLVPIENMSLKTKTDEEKLTVEKESKEIVSNTRIDDTPNLEAVTEDIGLVNTIVISSGVQPPDANVVQINTSENQFTPLKALATSTPTRELSTCNTSSEIQPSANTLTSSVNIKPANENLVSKNDESDIPDVRIYCYRRRRKLVR</sequence>
<organism evidence="1 2">
    <name type="scientific">Choristoneura fumiferana</name>
    <name type="common">Spruce budworm moth</name>
    <name type="synonym">Archips fumiferana</name>
    <dbReference type="NCBI Taxonomy" id="7141"/>
    <lineage>
        <taxon>Eukaryota</taxon>
        <taxon>Metazoa</taxon>
        <taxon>Ecdysozoa</taxon>
        <taxon>Arthropoda</taxon>
        <taxon>Hexapoda</taxon>
        <taxon>Insecta</taxon>
        <taxon>Pterygota</taxon>
        <taxon>Neoptera</taxon>
        <taxon>Endopterygota</taxon>
        <taxon>Lepidoptera</taxon>
        <taxon>Glossata</taxon>
        <taxon>Ditrysia</taxon>
        <taxon>Tortricoidea</taxon>
        <taxon>Tortricidae</taxon>
        <taxon>Tortricinae</taxon>
        <taxon>Choristoneura</taxon>
    </lineage>
</organism>
<evidence type="ECO:0000313" key="2">
    <source>
        <dbReference type="Proteomes" id="UP001064048"/>
    </source>
</evidence>
<comment type="caution">
    <text evidence="1">The sequence shown here is derived from an EMBL/GenBank/DDBJ whole genome shotgun (WGS) entry which is preliminary data.</text>
</comment>